<dbReference type="GO" id="GO:0070403">
    <property type="term" value="F:NAD+ binding"/>
    <property type="evidence" value="ECO:0007669"/>
    <property type="project" value="InterPro"/>
</dbReference>
<dbReference type="GO" id="GO:0006631">
    <property type="term" value="P:fatty acid metabolic process"/>
    <property type="evidence" value="ECO:0007669"/>
    <property type="project" value="InterPro"/>
</dbReference>
<evidence type="ECO:0000313" key="2">
    <source>
        <dbReference type="EMBL" id="PCJ00094.1"/>
    </source>
</evidence>
<feature type="domain" description="3-hydroxyacyl-CoA dehydrogenase NAD binding" evidence="1">
    <location>
        <begin position="5"/>
        <end position="38"/>
    </location>
</feature>
<evidence type="ECO:0000259" key="1">
    <source>
        <dbReference type="Pfam" id="PF02737"/>
    </source>
</evidence>
<reference key="1">
    <citation type="submission" date="2017-08" db="EMBL/GenBank/DDBJ databases">
        <title>A dynamic microbial community with high functional redundancy inhabits the cold, oxic subseafloor aquifer.</title>
        <authorList>
            <person name="Tully B.J."/>
            <person name="Wheat C.G."/>
            <person name="Glazer B.T."/>
            <person name="Huber J.A."/>
        </authorList>
    </citation>
    <scope>NUCLEOTIDE SEQUENCE [LARGE SCALE GENOMIC DNA]</scope>
</reference>
<dbReference type="Gene3D" id="3.40.50.720">
    <property type="entry name" value="NAD(P)-binding Rossmann-like Domain"/>
    <property type="match status" value="1"/>
</dbReference>
<dbReference type="SUPFAM" id="SSF51735">
    <property type="entry name" value="NAD(P)-binding Rossmann-fold domains"/>
    <property type="match status" value="1"/>
</dbReference>
<proteinExistence type="predicted"/>
<dbReference type="InterPro" id="IPR006176">
    <property type="entry name" value="3-OHacyl-CoA_DH_NAD-bd"/>
</dbReference>
<protein>
    <recommendedName>
        <fullName evidence="1">3-hydroxyacyl-CoA dehydrogenase NAD binding domain-containing protein</fullName>
    </recommendedName>
</protein>
<dbReference type="EMBL" id="NVUS01000013">
    <property type="protein sequence ID" value="PCJ00094.1"/>
    <property type="molecule type" value="Genomic_DNA"/>
</dbReference>
<reference evidence="2" key="2">
    <citation type="journal article" date="2018" name="ISME J.">
        <title>A dynamic microbial community with high functional redundancy inhabits the cold, oxic subseafloor aquifer.</title>
        <authorList>
            <person name="Tully B.J."/>
            <person name="Wheat C.G."/>
            <person name="Glazer B.T."/>
            <person name="Huber J.A."/>
        </authorList>
    </citation>
    <scope>NUCLEOTIDE SEQUENCE</scope>
    <source>
        <strain evidence="2">NORP83</strain>
    </source>
</reference>
<dbReference type="Pfam" id="PF02737">
    <property type="entry name" value="3HCDH_N"/>
    <property type="match status" value="1"/>
</dbReference>
<organism evidence="2">
    <name type="scientific">OCS116 cluster bacterium</name>
    <dbReference type="NCBI Taxonomy" id="2030921"/>
    <lineage>
        <taxon>Bacteria</taxon>
        <taxon>Pseudomonadati</taxon>
        <taxon>Pseudomonadota</taxon>
        <taxon>Alphaproteobacteria</taxon>
        <taxon>OCS116 cluster</taxon>
    </lineage>
</organism>
<comment type="caution">
    <text evidence="2">The sequence shown here is derived from an EMBL/GenBank/DDBJ whole genome shotgun (WGS) entry which is preliminary data.</text>
</comment>
<dbReference type="AlphaFoldDB" id="A0A2A4YYY9"/>
<gene>
    <name evidence="2" type="ORF">COB13_10635</name>
</gene>
<dbReference type="InterPro" id="IPR036291">
    <property type="entry name" value="NAD(P)-bd_dom_sf"/>
</dbReference>
<name>A0A2A4YYY9_9PROT</name>
<sequence length="39" mass="3980">MDIKQIVIVGAGQMGNGIAHVPALAGYVATLIDINKEAS</sequence>
<accession>A0A2A4YYY9</accession>